<organism evidence="7 8">
    <name type="scientific">Planktothricoides raciborskii FACHB-1370</name>
    <dbReference type="NCBI Taxonomy" id="2949576"/>
    <lineage>
        <taxon>Bacteria</taxon>
        <taxon>Bacillati</taxon>
        <taxon>Cyanobacteriota</taxon>
        <taxon>Cyanophyceae</taxon>
        <taxon>Oscillatoriophycideae</taxon>
        <taxon>Oscillatoriales</taxon>
        <taxon>Oscillatoriaceae</taxon>
        <taxon>Planktothricoides</taxon>
    </lineage>
</organism>
<gene>
    <name evidence="7" type="ORF">H6G72_12390</name>
</gene>
<dbReference type="RefSeq" id="WP_190878505.1">
    <property type="nucleotide sequence ID" value="NZ_JACJSK010000014.1"/>
</dbReference>
<comment type="cofactor">
    <cofactor evidence="1">
        <name>[4Fe-4S] cluster</name>
        <dbReference type="ChEBI" id="CHEBI:49883"/>
    </cofactor>
</comment>
<evidence type="ECO:0000256" key="1">
    <source>
        <dbReference type="ARBA" id="ARBA00001966"/>
    </source>
</evidence>
<dbReference type="SFLD" id="SFLDG01082">
    <property type="entry name" value="B12-binding_domain_containing"/>
    <property type="match status" value="1"/>
</dbReference>
<dbReference type="InterPro" id="IPR058240">
    <property type="entry name" value="rSAM_sf"/>
</dbReference>
<keyword evidence="3" id="KW-0479">Metal-binding</keyword>
<dbReference type="SUPFAM" id="SSF102114">
    <property type="entry name" value="Radical SAM enzymes"/>
    <property type="match status" value="1"/>
</dbReference>
<dbReference type="EMBL" id="JACJSK010000014">
    <property type="protein sequence ID" value="MBD2544622.1"/>
    <property type="molecule type" value="Genomic_DNA"/>
</dbReference>
<dbReference type="Gene3D" id="3.80.30.20">
    <property type="entry name" value="tm_1862 like domain"/>
    <property type="match status" value="1"/>
</dbReference>
<evidence type="ECO:0000313" key="8">
    <source>
        <dbReference type="Proteomes" id="UP000641954"/>
    </source>
</evidence>
<feature type="domain" description="Elp3/MiaA/NifB-like radical SAM core" evidence="6">
    <location>
        <begin position="268"/>
        <end position="473"/>
    </location>
</feature>
<dbReference type="InterPro" id="IPR023984">
    <property type="entry name" value="rSAM_ocin_1"/>
</dbReference>
<evidence type="ECO:0000256" key="4">
    <source>
        <dbReference type="ARBA" id="ARBA00023004"/>
    </source>
</evidence>
<dbReference type="Proteomes" id="UP000641954">
    <property type="component" value="Unassembled WGS sequence"/>
</dbReference>
<evidence type="ECO:0000256" key="3">
    <source>
        <dbReference type="ARBA" id="ARBA00022723"/>
    </source>
</evidence>
<evidence type="ECO:0000256" key="2">
    <source>
        <dbReference type="ARBA" id="ARBA00022691"/>
    </source>
</evidence>
<dbReference type="InterPro" id="IPR007197">
    <property type="entry name" value="rSAM"/>
</dbReference>
<keyword evidence="2" id="KW-0949">S-adenosyl-L-methionine</keyword>
<proteinExistence type="predicted"/>
<dbReference type="SFLD" id="SFLDF00324">
    <property type="entry name" value="bacteriocin_maturation"/>
    <property type="match status" value="1"/>
</dbReference>
<dbReference type="PANTHER" id="PTHR43409">
    <property type="entry name" value="ANAEROBIC MAGNESIUM-PROTOPORPHYRIN IX MONOMETHYL ESTER CYCLASE-RELATED"/>
    <property type="match status" value="1"/>
</dbReference>
<keyword evidence="5" id="KW-0411">Iron-sulfur</keyword>
<accession>A0ABR8EGD1</accession>
<protein>
    <submittedName>
        <fullName evidence="7">RiPP maturation radical SAM protein 1</fullName>
    </submittedName>
</protein>
<dbReference type="InterPro" id="IPR023404">
    <property type="entry name" value="rSAM_horseshoe"/>
</dbReference>
<evidence type="ECO:0000313" key="7">
    <source>
        <dbReference type="EMBL" id="MBD2544622.1"/>
    </source>
</evidence>
<sequence>MIHLIYMPFGSITHPPLALGLFKAQLEQAGIPCRVHHFNLRFAQCINFGSYESIALFKGVHTQVSEWLFAEAAWGRPVGPPVDEFLELCGEELGSIPKVPDVKAWLRLVRSQVVPAFLGECVQKIQQAGDVEVVTFSCTFFQTIASLALGRRLKQVFPDVKITYGGACFHDEMGEELIRRVPWIDAVSVGETDDVIVPFFQALRENRPPENMQGILYRHGSDEVKVSAPYQPVTTKVLDHLPPPNFDDFFADAAAVGLTQAQSWQKLLFLPYESSRGCWWGERRHCSFCGLNGDGIGYRAKSAQAVLQTFESFAQRYPFARQYRATDNILATNYFQDLLPILKEKPFGQDLQLFYEVRVTHTREEIKAMADAGITCVQPGIESLSNHILKLMNKGTTALQNIFFLKCCREYGILVLWNNLIRLPGEFPEDYAQMKEWIPQLVHFAPPPGGSPKIECHRFSPYFTEKERWLKEWQPAAWYQGLFPSDQIDLSRVAYYFDAQWKDTLEDEAYDEVVAAVIQWIRIWRDAKELPRLSYRLIADGELFIEDTRWGRSIIFTFNAAQASVYQAIDSPITFKQLLKKLPGTPAEHLSPTEVQEILQQFIDAKLALYDEPFYLSIAVADRAIDPPYEFRRRQFAKEPANQLSEKIRKATLMVKS</sequence>
<dbReference type="PANTHER" id="PTHR43409:SF7">
    <property type="entry name" value="BLL1977 PROTEIN"/>
    <property type="match status" value="1"/>
</dbReference>
<dbReference type="NCBIfam" id="TIGR03975">
    <property type="entry name" value="rSAM_ocin_1"/>
    <property type="match status" value="1"/>
</dbReference>
<dbReference type="SMART" id="SM00729">
    <property type="entry name" value="Elp3"/>
    <property type="match status" value="1"/>
</dbReference>
<evidence type="ECO:0000256" key="5">
    <source>
        <dbReference type="ARBA" id="ARBA00023014"/>
    </source>
</evidence>
<name>A0ABR8EGD1_9CYAN</name>
<evidence type="ECO:0000259" key="6">
    <source>
        <dbReference type="SMART" id="SM00729"/>
    </source>
</evidence>
<dbReference type="InterPro" id="IPR051198">
    <property type="entry name" value="BchE-like"/>
</dbReference>
<dbReference type="Pfam" id="PF04055">
    <property type="entry name" value="Radical_SAM"/>
    <property type="match status" value="1"/>
</dbReference>
<comment type="caution">
    <text evidence="7">The sequence shown here is derived from an EMBL/GenBank/DDBJ whole genome shotgun (WGS) entry which is preliminary data.</text>
</comment>
<dbReference type="SFLD" id="SFLDS00029">
    <property type="entry name" value="Radical_SAM"/>
    <property type="match status" value="1"/>
</dbReference>
<keyword evidence="4" id="KW-0408">Iron</keyword>
<dbReference type="InterPro" id="IPR006638">
    <property type="entry name" value="Elp3/MiaA/NifB-like_rSAM"/>
</dbReference>
<reference evidence="7 8" key="1">
    <citation type="journal article" date="2020" name="ISME J.">
        <title>Comparative genomics reveals insights into cyanobacterial evolution and habitat adaptation.</title>
        <authorList>
            <person name="Chen M.Y."/>
            <person name="Teng W.K."/>
            <person name="Zhao L."/>
            <person name="Hu C.X."/>
            <person name="Zhou Y.K."/>
            <person name="Han B.P."/>
            <person name="Song L.R."/>
            <person name="Shu W.S."/>
        </authorList>
    </citation>
    <scope>NUCLEOTIDE SEQUENCE [LARGE SCALE GENOMIC DNA]</scope>
    <source>
        <strain evidence="7 8">FACHB-1370</strain>
    </source>
</reference>
<keyword evidence="8" id="KW-1185">Reference proteome</keyword>